<dbReference type="GO" id="GO:0031123">
    <property type="term" value="P:RNA 3'-end processing"/>
    <property type="evidence" value="ECO:0007669"/>
    <property type="project" value="InterPro"/>
</dbReference>
<dbReference type="InterPro" id="IPR043519">
    <property type="entry name" value="NT_sf"/>
</dbReference>
<dbReference type="Pfam" id="PF04928">
    <property type="entry name" value="PAP_central"/>
    <property type="match status" value="1"/>
</dbReference>
<name>A0A914IDB5_GLORO</name>
<evidence type="ECO:0000313" key="13">
    <source>
        <dbReference type="Proteomes" id="UP000887572"/>
    </source>
</evidence>
<dbReference type="PANTHER" id="PTHR10682:SF10">
    <property type="entry name" value="POLYNUCLEOTIDE ADENYLYLTRANSFERASE"/>
    <property type="match status" value="1"/>
</dbReference>
<accession>A0A914IDB5</accession>
<feature type="region of interest" description="Disordered" evidence="10">
    <location>
        <begin position="358"/>
        <end position="667"/>
    </location>
</feature>
<evidence type="ECO:0000256" key="2">
    <source>
        <dbReference type="ARBA" id="ARBA00010912"/>
    </source>
</evidence>
<evidence type="ECO:0000256" key="10">
    <source>
        <dbReference type="SAM" id="MobiDB-lite"/>
    </source>
</evidence>
<feature type="compositionally biased region" description="Basic and acidic residues" evidence="10">
    <location>
        <begin position="358"/>
        <end position="368"/>
    </location>
</feature>
<dbReference type="InterPro" id="IPR007012">
    <property type="entry name" value="PolA_pol_cen_dom"/>
</dbReference>
<evidence type="ECO:0000256" key="5">
    <source>
        <dbReference type="ARBA" id="ARBA00022679"/>
    </source>
</evidence>
<evidence type="ECO:0000256" key="3">
    <source>
        <dbReference type="ARBA" id="ARBA00012388"/>
    </source>
</evidence>
<dbReference type="SUPFAM" id="SSF81631">
    <property type="entry name" value="PAP/OAS1 substrate-binding domain"/>
    <property type="match status" value="1"/>
</dbReference>
<keyword evidence="5" id="KW-0808">Transferase</keyword>
<feature type="compositionally biased region" description="Polar residues" evidence="10">
    <location>
        <begin position="587"/>
        <end position="597"/>
    </location>
</feature>
<evidence type="ECO:0000256" key="1">
    <source>
        <dbReference type="ARBA" id="ARBA00004123"/>
    </source>
</evidence>
<dbReference type="CDD" id="cd05402">
    <property type="entry name" value="NT_PAP_TUTase"/>
    <property type="match status" value="1"/>
</dbReference>
<dbReference type="SUPFAM" id="SSF81301">
    <property type="entry name" value="Nucleotidyltransferase"/>
    <property type="match status" value="1"/>
</dbReference>
<evidence type="ECO:0000256" key="4">
    <source>
        <dbReference type="ARBA" id="ARBA00022664"/>
    </source>
</evidence>
<organism evidence="13 14">
    <name type="scientific">Globodera rostochiensis</name>
    <name type="common">Golden nematode worm</name>
    <name type="synonym">Heterodera rostochiensis</name>
    <dbReference type="NCBI Taxonomy" id="31243"/>
    <lineage>
        <taxon>Eukaryota</taxon>
        <taxon>Metazoa</taxon>
        <taxon>Ecdysozoa</taxon>
        <taxon>Nematoda</taxon>
        <taxon>Chromadorea</taxon>
        <taxon>Rhabditida</taxon>
        <taxon>Tylenchina</taxon>
        <taxon>Tylenchomorpha</taxon>
        <taxon>Tylenchoidea</taxon>
        <taxon>Heteroderidae</taxon>
        <taxon>Heteroderinae</taxon>
        <taxon>Globodera</taxon>
    </lineage>
</organism>
<dbReference type="InterPro" id="IPR011068">
    <property type="entry name" value="NuclTrfase_I-like_C"/>
</dbReference>
<dbReference type="GO" id="GO:0006397">
    <property type="term" value="P:mRNA processing"/>
    <property type="evidence" value="ECO:0007669"/>
    <property type="project" value="UniProtKB-KW"/>
</dbReference>
<evidence type="ECO:0000259" key="12">
    <source>
        <dbReference type="Pfam" id="PF04928"/>
    </source>
</evidence>
<dbReference type="Gene3D" id="3.30.70.590">
    <property type="entry name" value="Poly(A) polymerase predicted RNA binding domain"/>
    <property type="match status" value="1"/>
</dbReference>
<feature type="domain" description="Poly(A) polymerase central" evidence="12">
    <location>
        <begin position="1250"/>
        <end position="1390"/>
    </location>
</feature>
<dbReference type="GO" id="GO:1990817">
    <property type="term" value="F:poly(A) RNA polymerase activity"/>
    <property type="evidence" value="ECO:0007669"/>
    <property type="project" value="UniProtKB-EC"/>
</dbReference>
<keyword evidence="8" id="KW-0539">Nucleus</keyword>
<dbReference type="Pfam" id="PF01909">
    <property type="entry name" value="NTP_transf_2"/>
    <property type="match status" value="1"/>
</dbReference>
<dbReference type="GO" id="GO:0003723">
    <property type="term" value="F:RNA binding"/>
    <property type="evidence" value="ECO:0007669"/>
    <property type="project" value="InterPro"/>
</dbReference>
<feature type="compositionally biased region" description="Basic and acidic residues" evidence="10">
    <location>
        <begin position="643"/>
        <end position="653"/>
    </location>
</feature>
<keyword evidence="6" id="KW-0547">Nucleotide-binding</keyword>
<dbReference type="SUPFAM" id="SSF55003">
    <property type="entry name" value="PAP/Archaeal CCA-adding enzyme, C-terminal domain"/>
    <property type="match status" value="1"/>
</dbReference>
<dbReference type="InterPro" id="IPR002934">
    <property type="entry name" value="Polymerase_NTP_transf_dom"/>
</dbReference>
<evidence type="ECO:0000259" key="11">
    <source>
        <dbReference type="Pfam" id="PF01909"/>
    </source>
</evidence>
<dbReference type="Gene3D" id="1.10.1410.10">
    <property type="match status" value="1"/>
</dbReference>
<dbReference type="GO" id="GO:0005634">
    <property type="term" value="C:nucleus"/>
    <property type="evidence" value="ECO:0007669"/>
    <property type="project" value="UniProtKB-SubCell"/>
</dbReference>
<keyword evidence="4" id="KW-0507">mRNA processing</keyword>
<proteinExistence type="inferred from homology"/>
<dbReference type="GO" id="GO:0005524">
    <property type="term" value="F:ATP binding"/>
    <property type="evidence" value="ECO:0007669"/>
    <property type="project" value="UniProtKB-KW"/>
</dbReference>
<dbReference type="Proteomes" id="UP000887572">
    <property type="component" value="Unplaced"/>
</dbReference>
<evidence type="ECO:0000256" key="6">
    <source>
        <dbReference type="ARBA" id="ARBA00022741"/>
    </source>
</evidence>
<protein>
    <recommendedName>
        <fullName evidence="3">polynucleotide adenylyltransferase</fullName>
        <ecNumber evidence="3">2.7.7.19</ecNumber>
    </recommendedName>
</protein>
<keyword evidence="13" id="KW-1185">Reference proteome</keyword>
<comment type="similarity">
    <text evidence="2">Belongs to the poly(A) polymerase family.</text>
</comment>
<evidence type="ECO:0000256" key="8">
    <source>
        <dbReference type="ARBA" id="ARBA00023242"/>
    </source>
</evidence>
<comment type="subcellular location">
    <subcellularLocation>
        <location evidence="1">Nucleus</location>
    </subcellularLocation>
</comment>
<keyword evidence="7" id="KW-0067">ATP-binding</keyword>
<dbReference type="WBParaSite" id="Gr19_v10_g9167.t1">
    <property type="protein sequence ID" value="Gr19_v10_g9167.t1"/>
    <property type="gene ID" value="Gr19_v10_g9167"/>
</dbReference>
<dbReference type="EC" id="2.7.7.19" evidence="3"/>
<feature type="compositionally biased region" description="Polar residues" evidence="10">
    <location>
        <begin position="465"/>
        <end position="474"/>
    </location>
</feature>
<evidence type="ECO:0000313" key="14">
    <source>
        <dbReference type="WBParaSite" id="Gr19_v10_g9167.t1"/>
    </source>
</evidence>
<dbReference type="Gene3D" id="3.30.460.10">
    <property type="entry name" value="Beta Polymerase, domain 2"/>
    <property type="match status" value="1"/>
</dbReference>
<feature type="domain" description="Polymerase nucleotidyl transferase" evidence="11">
    <location>
        <begin position="1037"/>
        <end position="1080"/>
    </location>
</feature>
<dbReference type="PANTHER" id="PTHR10682">
    <property type="entry name" value="POLY A POLYMERASE"/>
    <property type="match status" value="1"/>
</dbReference>
<sequence>MILCCSMFTGDAQYNIGAVSEENVLECPKEDAPIHMLRANDIEKLTKQKIQILDKLHNEFKQIMSVKSPIDFSQSDAKKQLSIKLVIWHFKFFIEHLLEHINLYNPNEYSTIAALGFSHRILRNGTLNANEKWAKFVKLFVNAIFTIDDEPIFNDDETVTILTGEEYAKYVKKCDEPEHCNKVLKNLLSPSVYKLIYRHCFSVLIVNSEEFQHFLCYHKNIDNYKNHLYFIMGRHELYALEEMFPNILHIEKISELRHLNALHDQFHYRTGTEQAIAYECRLTIRQFLDGTEFKQYEKTIRQKAEQGTKIGQHLLTKLNKVKQHALSKENVNSRTGICMLVKLRDFMREHCQRTALLREETGKLDPNNRKVGPKQPEVVGPKQPESWNQTTGKLDPNNRKVGPKQPESWNQTTGKLDPNNRKVGPKQPEVVGPKQPESWTQTTEKLDPNNRKVGPKQPEVVGPKQSESWNQTTGKLDPNNRKVGPKQPESWNQTTGKLDPNNRKVVGPKQPESWTQTTEKLDPNNRKVGPKQPESWTQTTGSCWTQTTGKLDTNNRKVGPKQPESWTQTTGKLDPNNRKVGPKQPESCWTQTTGKLDTNNRKVGPKQPESCWTQTTGKLDPNNRKVGPKQPESWTQTTGKLDPNNRKLLDPNNRKVGPKQPENDSDLKSIEKWKPTNCILKAEVENVFITQQFVFQQKNRIMYTERFMEVWRELVTVRGGPTRLFKFFQLSERQIELQWTYDKVYTDPKVFRSFNLLESHYIEALITSAPAQHKAAKLAADIFIWALWLEGGVSESNKCKELDKMPRFNMGWKQNRWYYEMVYDQLFDIEKVNEEDKLEKKGQEIGILLQLSKKFVDEKLKVPDEKLKIEMRNKKHERLAINNGTWPPPVGTLDREWYEIRQKSESRKEIVGQEFEHWMQQLHFTILKDNLSKCYKFNKEFFEQSFDVQMRLAEFVVFGNEFGLDSFNDFFNHFSMMLVQNEQNQKLHMEMPFAGETFQLIGTDNTSVINSLSAFLSKKPFGLINNDQKMRIDEKIEQIGQIVKRWNNNAKLLVTGSYILGVLTKTSDIDAICLIPELPKWSASQFFGIKKCEFLWNRRICTDKSLYCQLCLLPEVIKLNRFQNAWMPLIKFKLEIKQGIFINFDIGFTSFAPDEEIFQSNEPIKYHQSDALSQRLSQKIEELAYLRREHFVEYGAAFDQKVEQIKLDEEMLKMKLRSLSGYEVGKKILKILSSTENWETEDDKRNILKTFRILLLAVKMWAREHHIYNNKLGFFNGVSLSILVAKVMLLYPMSSVPFLIEKFFFTFSTWPWPTPVKLTDLPAESVLRWSPSEEMQKRHELYTSRGLAADLAMPIITPGHIEQNCTFNVNKSTATIIQQEMQNGLKTIRNWPNLNISQEAKFENLLKDTKFGEKYPDFIRITCKAILPSLFDDFCGYVETRIRLQLLIDVERFDHIRFAHAKQVIETEQFLEQSENSTQNEHKTVYYRKIWLVGLELDEKNVLIENGSAALAEWVQRLNSLLLHQFDTSIEMAYRLKNQLVGASLQIQLKSEYEKK</sequence>
<comment type="catalytic activity">
    <reaction evidence="9">
        <text>RNA(n) + ATP = RNA(n)-3'-adenine ribonucleotide + diphosphate</text>
        <dbReference type="Rhea" id="RHEA:11332"/>
        <dbReference type="Rhea" id="RHEA-COMP:14527"/>
        <dbReference type="Rhea" id="RHEA-COMP:17347"/>
        <dbReference type="ChEBI" id="CHEBI:30616"/>
        <dbReference type="ChEBI" id="CHEBI:33019"/>
        <dbReference type="ChEBI" id="CHEBI:140395"/>
        <dbReference type="ChEBI" id="CHEBI:173115"/>
        <dbReference type="EC" id="2.7.7.19"/>
    </reaction>
</comment>
<reference evidence="14" key="1">
    <citation type="submission" date="2022-11" db="UniProtKB">
        <authorList>
            <consortium name="WormBaseParasite"/>
        </authorList>
    </citation>
    <scope>IDENTIFICATION</scope>
</reference>
<evidence type="ECO:0000256" key="7">
    <source>
        <dbReference type="ARBA" id="ARBA00022840"/>
    </source>
</evidence>
<feature type="compositionally biased region" description="Low complexity" evidence="10">
    <location>
        <begin position="535"/>
        <end position="549"/>
    </location>
</feature>
<evidence type="ECO:0000256" key="9">
    <source>
        <dbReference type="ARBA" id="ARBA00048830"/>
    </source>
</evidence>